<dbReference type="InterPro" id="IPR036291">
    <property type="entry name" value="NAD(P)-bd_dom_sf"/>
</dbReference>
<accession>A0A7G9RA48</accession>
<evidence type="ECO:0000313" key="2">
    <source>
        <dbReference type="EMBL" id="QNN52473.1"/>
    </source>
</evidence>
<protein>
    <submittedName>
        <fullName evidence="2">NAD-dependent epimerase/dehydratase family protein</fullName>
    </submittedName>
</protein>
<evidence type="ECO:0000313" key="3">
    <source>
        <dbReference type="Proteomes" id="UP000515947"/>
    </source>
</evidence>
<dbReference type="SUPFAM" id="SSF51735">
    <property type="entry name" value="NAD(P)-binding Rossmann-fold domains"/>
    <property type="match status" value="1"/>
</dbReference>
<dbReference type="Proteomes" id="UP000515947">
    <property type="component" value="Chromosome"/>
</dbReference>
<organism evidence="2 3">
    <name type="scientific">Nocardioides mesophilus</name>
    <dbReference type="NCBI Taxonomy" id="433659"/>
    <lineage>
        <taxon>Bacteria</taxon>
        <taxon>Bacillati</taxon>
        <taxon>Actinomycetota</taxon>
        <taxon>Actinomycetes</taxon>
        <taxon>Propionibacteriales</taxon>
        <taxon>Nocardioidaceae</taxon>
        <taxon>Nocardioides</taxon>
    </lineage>
</organism>
<dbReference type="Pfam" id="PF01370">
    <property type="entry name" value="Epimerase"/>
    <property type="match status" value="1"/>
</dbReference>
<dbReference type="PANTHER" id="PTHR43245">
    <property type="entry name" value="BIFUNCTIONAL POLYMYXIN RESISTANCE PROTEIN ARNA"/>
    <property type="match status" value="1"/>
</dbReference>
<dbReference type="EMBL" id="CP060713">
    <property type="protein sequence ID" value="QNN52473.1"/>
    <property type="molecule type" value="Genomic_DNA"/>
</dbReference>
<reference evidence="2 3" key="1">
    <citation type="submission" date="2020-08" db="EMBL/GenBank/DDBJ databases">
        <title>Genome sequence of Nocardioides mesophilus KACC 16243T.</title>
        <authorList>
            <person name="Hyun D.-W."/>
            <person name="Bae J.-W."/>
        </authorList>
    </citation>
    <scope>NUCLEOTIDE SEQUENCE [LARGE SCALE GENOMIC DNA]</scope>
    <source>
        <strain evidence="2 3">KACC 16243</strain>
    </source>
</reference>
<sequence>MRILMIGGTRFVGRHVAEKALERGHEVTIFHRGRTGADLFPGVEHRIGDRDTAEGLAALAEGEWDATVDTCAYVPRQVHQLADALGDRGGHHLLVSSISAYAAPDGPGTTEDTALIELDDPTVEEVTGETYGGLKVLCEQAAVERHGPRTLLVRPSYVVGPDDYTWRFPWWVARIARGGRVPVPGPADAPAQVIDARDMGEWMVQLLEDRREGAFHAASPAPPFTWRQQMEVIVDAAAPAGTELVWVDQAAVEALAAAPGTVPLWSGGDPDVWVMAVDPSRAYATGLSPRPLSETVRDTLAWIQDNDMPAGTGLSEDQERLLLDWQPPA</sequence>
<dbReference type="InterPro" id="IPR001509">
    <property type="entry name" value="Epimerase_deHydtase"/>
</dbReference>
<feature type="domain" description="NAD-dependent epimerase/dehydratase" evidence="1">
    <location>
        <begin position="3"/>
        <end position="213"/>
    </location>
</feature>
<dbReference type="InterPro" id="IPR050177">
    <property type="entry name" value="Lipid_A_modif_metabolic_enz"/>
</dbReference>
<dbReference type="KEGG" id="nmes:H9L09_18675"/>
<dbReference type="RefSeq" id="WP_187578315.1">
    <property type="nucleotide sequence ID" value="NZ_CP060713.1"/>
</dbReference>
<dbReference type="PANTHER" id="PTHR43245:SF13">
    <property type="entry name" value="UDP-D-APIOSE_UDP-D-XYLOSE SYNTHASE 2"/>
    <property type="match status" value="1"/>
</dbReference>
<name>A0A7G9RA48_9ACTN</name>
<gene>
    <name evidence="2" type="ORF">H9L09_18675</name>
</gene>
<evidence type="ECO:0000259" key="1">
    <source>
        <dbReference type="Pfam" id="PF01370"/>
    </source>
</evidence>
<proteinExistence type="predicted"/>
<dbReference type="Gene3D" id="3.40.50.720">
    <property type="entry name" value="NAD(P)-binding Rossmann-like Domain"/>
    <property type="match status" value="1"/>
</dbReference>
<dbReference type="AlphaFoldDB" id="A0A7G9RA48"/>
<keyword evidence="3" id="KW-1185">Reference proteome</keyword>